<evidence type="ECO:0000313" key="1">
    <source>
        <dbReference type="EMBL" id="CAH2403237.1"/>
    </source>
</evidence>
<evidence type="ECO:0008006" key="3">
    <source>
        <dbReference type="Google" id="ProtNLM"/>
    </source>
</evidence>
<name>A0ABN8JYY3_9HYPH</name>
<proteinExistence type="predicted"/>
<comment type="caution">
    <text evidence="1">The sequence shown here is derived from an EMBL/GenBank/DDBJ whole genome shotgun (WGS) entry which is preliminary data.</text>
</comment>
<gene>
    <name evidence="1" type="ORF">MES4922_300321</name>
</gene>
<keyword evidence="2" id="KW-1185">Reference proteome</keyword>
<dbReference type="Proteomes" id="UP001152604">
    <property type="component" value="Unassembled WGS sequence"/>
</dbReference>
<organism evidence="1 2">
    <name type="scientific">Mesorhizobium ventifaucium</name>
    <dbReference type="NCBI Taxonomy" id="666020"/>
    <lineage>
        <taxon>Bacteria</taxon>
        <taxon>Pseudomonadati</taxon>
        <taxon>Pseudomonadota</taxon>
        <taxon>Alphaproteobacteria</taxon>
        <taxon>Hyphomicrobiales</taxon>
        <taxon>Phyllobacteriaceae</taxon>
        <taxon>Mesorhizobium</taxon>
    </lineage>
</organism>
<sequence>MWLRSASGAEAALSINEASRPVHASFRFLFPVYGRRWPERPDEGQAEFCDVGAAPHLPAGIFSP</sequence>
<protein>
    <recommendedName>
        <fullName evidence="3">Propionyl-coenzyme A carboxylase alpha polypeptide</fullName>
    </recommendedName>
</protein>
<reference evidence="1" key="1">
    <citation type="submission" date="2022-03" db="EMBL/GenBank/DDBJ databases">
        <authorList>
            <person name="Brunel B."/>
        </authorList>
    </citation>
    <scope>NUCLEOTIDE SEQUENCE</scope>
    <source>
        <strain evidence="1">STM4922sample</strain>
    </source>
</reference>
<accession>A0ABN8JYY3</accession>
<dbReference type="EMBL" id="CAKXZS010000024">
    <property type="protein sequence ID" value="CAH2403237.1"/>
    <property type="molecule type" value="Genomic_DNA"/>
</dbReference>
<evidence type="ECO:0000313" key="2">
    <source>
        <dbReference type="Proteomes" id="UP001152604"/>
    </source>
</evidence>